<dbReference type="InterPro" id="IPR002156">
    <property type="entry name" value="RNaseH_domain"/>
</dbReference>
<dbReference type="Gene3D" id="3.30.420.10">
    <property type="entry name" value="Ribonuclease H-like superfamily/Ribonuclease H"/>
    <property type="match status" value="1"/>
</dbReference>
<sequence>MAAANRPCKLWFDGGCRPNPGRMEHAVVTRGQTWFTPDAGEGDCNRAEWLALLAALALAARMGETDVILCGDSACVIDQIEGRTAPLSAHADCLAAYRNAIVPFSRVRLRHVGRAQNLAGIALERLRAGLPTPQPLAPAIQSGMSER</sequence>
<dbReference type="EMBL" id="BTFW01000001">
    <property type="protein sequence ID" value="GMM60295.1"/>
    <property type="molecule type" value="Genomic_DNA"/>
</dbReference>
<evidence type="ECO:0000313" key="3">
    <source>
        <dbReference type="Proteomes" id="UP001187221"/>
    </source>
</evidence>
<feature type="domain" description="RNase H type-1" evidence="1">
    <location>
        <begin position="44"/>
        <end position="119"/>
    </location>
</feature>
<dbReference type="Proteomes" id="UP001187221">
    <property type="component" value="Unassembled WGS sequence"/>
</dbReference>
<evidence type="ECO:0000259" key="1">
    <source>
        <dbReference type="Pfam" id="PF13456"/>
    </source>
</evidence>
<name>A0ABQ6P4Y6_9SPHN</name>
<dbReference type="InterPro" id="IPR012337">
    <property type="entry name" value="RNaseH-like_sf"/>
</dbReference>
<comment type="caution">
    <text evidence="2">The sequence shown here is derived from an EMBL/GenBank/DDBJ whole genome shotgun (WGS) entry which is preliminary data.</text>
</comment>
<protein>
    <recommendedName>
        <fullName evidence="1">RNase H type-1 domain-containing protein</fullName>
    </recommendedName>
</protein>
<reference evidence="2 3" key="1">
    <citation type="submission" date="2023-06" db="EMBL/GenBank/DDBJ databases">
        <title>Draft genome sequence of Novosphingobium sp. strain IK01.</title>
        <authorList>
            <person name="Hatamoto M."/>
            <person name="Ikarashi T."/>
            <person name="Yamaguchi T."/>
        </authorList>
    </citation>
    <scope>NUCLEOTIDE SEQUENCE [LARGE SCALE GENOMIC DNA]</scope>
    <source>
        <strain evidence="2 3">IK01</strain>
    </source>
</reference>
<evidence type="ECO:0000313" key="2">
    <source>
        <dbReference type="EMBL" id="GMM60295.1"/>
    </source>
</evidence>
<organism evidence="2 3">
    <name type="scientific">Novosphingobium pituita</name>
    <dbReference type="NCBI Taxonomy" id="3056842"/>
    <lineage>
        <taxon>Bacteria</taxon>
        <taxon>Pseudomonadati</taxon>
        <taxon>Pseudomonadota</taxon>
        <taxon>Alphaproteobacteria</taxon>
        <taxon>Sphingomonadales</taxon>
        <taxon>Sphingomonadaceae</taxon>
        <taxon>Novosphingobium</taxon>
    </lineage>
</organism>
<dbReference type="Pfam" id="PF13456">
    <property type="entry name" value="RVT_3"/>
    <property type="match status" value="1"/>
</dbReference>
<gene>
    <name evidence="2" type="ORF">NUTIK01_10720</name>
</gene>
<keyword evidence="3" id="KW-1185">Reference proteome</keyword>
<accession>A0ABQ6P4Y6</accession>
<proteinExistence type="predicted"/>
<dbReference type="InterPro" id="IPR036397">
    <property type="entry name" value="RNaseH_sf"/>
</dbReference>
<dbReference type="SUPFAM" id="SSF53098">
    <property type="entry name" value="Ribonuclease H-like"/>
    <property type="match status" value="1"/>
</dbReference>
<dbReference type="RefSeq" id="WP_317974100.1">
    <property type="nucleotide sequence ID" value="NZ_BTFW01000001.1"/>
</dbReference>